<dbReference type="EMBL" id="ASZQ01000150">
    <property type="protein sequence ID" value="EPF23573.1"/>
    <property type="molecule type" value="Genomic_DNA"/>
</dbReference>
<dbReference type="Pfam" id="PF14218">
    <property type="entry name" value="COP23"/>
    <property type="match status" value="1"/>
</dbReference>
<dbReference type="PATRIC" id="fig|482300.6.peg.1345"/>
<sequence>MLAMKNTIRILLIFSFHLFTLNLLILKPSQAQSRDVFCKDNVRHPKTGQFLPATMVKNPTGNIVEFIYWVEEVGGKTPRQRCKEISRLIQSRVDDKTWSEAFLRDGNFEDHPVICFVPASEDRECRENEIIITLKKGENAKKILEKILGNRIGLELTGNVSFTYGRKYPAYYIDIYRFLNQLEEPKAE</sequence>
<reference evidence="1 2" key="1">
    <citation type="journal article" date="2013" name="Genome Announc.">
        <title>Draft Genome Sequence of the Brazilian Toxic Bloom-Forming Cyanobacterium Microcystis aeruginosa Strain SPC777.</title>
        <authorList>
            <person name="Fiore M.F."/>
            <person name="Alvarenga D.O."/>
            <person name="Varani A.M."/>
            <person name="Hoff-Risseti C."/>
            <person name="Crespim E."/>
            <person name="Ramos R.T."/>
            <person name="Silva A."/>
            <person name="Schaker P.D."/>
            <person name="Heck K."/>
            <person name="Rigonato J."/>
            <person name="Schneider M.P."/>
        </authorList>
    </citation>
    <scope>NUCLEOTIDE SEQUENCE [LARGE SCALE GENOMIC DNA]</scope>
    <source>
        <strain evidence="2">SPC 777</strain>
    </source>
</reference>
<gene>
    <name evidence="1" type="ORF">MAESPC_01203</name>
</gene>
<dbReference type="Proteomes" id="UP000014617">
    <property type="component" value="Unassembled WGS sequence"/>
</dbReference>
<comment type="caution">
    <text evidence="1">The sequence shown here is derived from an EMBL/GenBank/DDBJ whole genome shotgun (WGS) entry which is preliminary data.</text>
</comment>
<dbReference type="AlphaFoldDB" id="S3JCU5"/>
<accession>S3JCU5</accession>
<evidence type="ECO:0000313" key="1">
    <source>
        <dbReference type="EMBL" id="EPF23573.1"/>
    </source>
</evidence>
<organism evidence="1 2">
    <name type="scientific">Microcystis aeruginosa SPC777</name>
    <dbReference type="NCBI Taxonomy" id="482300"/>
    <lineage>
        <taxon>Bacteria</taxon>
        <taxon>Bacillati</taxon>
        <taxon>Cyanobacteriota</taxon>
        <taxon>Cyanophyceae</taxon>
        <taxon>Oscillatoriophycideae</taxon>
        <taxon>Chroococcales</taxon>
        <taxon>Microcystaceae</taxon>
        <taxon>Microcystis</taxon>
    </lineage>
</organism>
<proteinExistence type="predicted"/>
<name>S3JCU5_MICAE</name>
<dbReference type="InterPro" id="IPR025478">
    <property type="entry name" value="COP23"/>
</dbReference>
<dbReference type="OrthoDB" id="490444at2"/>
<protein>
    <submittedName>
        <fullName evidence="1">Uncharacterized protein</fullName>
    </submittedName>
</protein>
<evidence type="ECO:0000313" key="2">
    <source>
        <dbReference type="Proteomes" id="UP000014617"/>
    </source>
</evidence>
<dbReference type="RefSeq" id="WP_016514995.1">
    <property type="nucleotide sequence ID" value="NZ_ASZQ01000150.1"/>
</dbReference>